<dbReference type="PANTHER" id="PTHR47706">
    <property type="entry name" value="NMRA-LIKE FAMILY PROTEIN"/>
    <property type="match status" value="1"/>
</dbReference>
<dbReference type="InterPro" id="IPR011333">
    <property type="entry name" value="SKP1/BTB/POZ_sf"/>
</dbReference>
<evidence type="ECO:0000256" key="2">
    <source>
        <dbReference type="ARBA" id="ARBA00022857"/>
    </source>
</evidence>
<organism evidence="5 6">
    <name type="scientific">Leucocoprinus birnbaumii</name>
    <dbReference type="NCBI Taxonomy" id="56174"/>
    <lineage>
        <taxon>Eukaryota</taxon>
        <taxon>Fungi</taxon>
        <taxon>Dikarya</taxon>
        <taxon>Basidiomycota</taxon>
        <taxon>Agaricomycotina</taxon>
        <taxon>Agaricomycetes</taxon>
        <taxon>Agaricomycetidae</taxon>
        <taxon>Agaricales</taxon>
        <taxon>Agaricineae</taxon>
        <taxon>Agaricaceae</taxon>
        <taxon>Leucocoprinus</taxon>
    </lineage>
</organism>
<dbReference type="Gene3D" id="3.30.710.10">
    <property type="entry name" value="Potassium Channel Kv1.1, Chain A"/>
    <property type="match status" value="1"/>
</dbReference>
<dbReference type="SUPFAM" id="SSF54695">
    <property type="entry name" value="POZ domain"/>
    <property type="match status" value="1"/>
</dbReference>
<evidence type="ECO:0000259" key="4">
    <source>
        <dbReference type="Pfam" id="PF05368"/>
    </source>
</evidence>
<feature type="domain" description="NmrA-like" evidence="4">
    <location>
        <begin position="4"/>
        <end position="258"/>
    </location>
</feature>
<dbReference type="InterPro" id="IPR045312">
    <property type="entry name" value="PCBER-like"/>
</dbReference>
<keyword evidence="2" id="KW-0521">NADP</keyword>
<dbReference type="InterPro" id="IPR051609">
    <property type="entry name" value="NmrA/Isoflavone_reductase-like"/>
</dbReference>
<evidence type="ECO:0000256" key="3">
    <source>
        <dbReference type="ARBA" id="ARBA00023002"/>
    </source>
</evidence>
<dbReference type="GO" id="GO:0016491">
    <property type="term" value="F:oxidoreductase activity"/>
    <property type="evidence" value="ECO:0007669"/>
    <property type="project" value="UniProtKB-KW"/>
</dbReference>
<dbReference type="Gene3D" id="3.40.50.720">
    <property type="entry name" value="NAD(P)-binding Rossmann-like Domain"/>
    <property type="match status" value="1"/>
</dbReference>
<dbReference type="Pfam" id="PF05368">
    <property type="entry name" value="NmrA"/>
    <property type="match status" value="1"/>
</dbReference>
<dbReference type="SUPFAM" id="SSF51735">
    <property type="entry name" value="NAD(P)-binding Rossmann-fold domains"/>
    <property type="match status" value="1"/>
</dbReference>
<comment type="caution">
    <text evidence="5">The sequence shown here is derived from an EMBL/GenBank/DDBJ whole genome shotgun (WGS) entry which is preliminary data.</text>
</comment>
<dbReference type="Proteomes" id="UP001213000">
    <property type="component" value="Unassembled WGS sequence"/>
</dbReference>
<proteinExistence type="inferred from homology"/>
<evidence type="ECO:0000256" key="1">
    <source>
        <dbReference type="ARBA" id="ARBA00005725"/>
    </source>
</evidence>
<dbReference type="AlphaFoldDB" id="A0AAD5VS48"/>
<keyword evidence="3" id="KW-0560">Oxidoreductase</keyword>
<dbReference type="EMBL" id="JANIEX010000357">
    <property type="protein sequence ID" value="KAJ3568252.1"/>
    <property type="molecule type" value="Genomic_DNA"/>
</dbReference>
<dbReference type="InterPro" id="IPR008030">
    <property type="entry name" value="NmrA-like"/>
</dbReference>
<reference evidence="5" key="1">
    <citation type="submission" date="2022-07" db="EMBL/GenBank/DDBJ databases">
        <title>Genome Sequence of Leucocoprinus birnbaumii.</title>
        <authorList>
            <person name="Buettner E."/>
        </authorList>
    </citation>
    <scope>NUCLEOTIDE SEQUENCE</scope>
    <source>
        <strain evidence="5">VT141</strain>
    </source>
</reference>
<evidence type="ECO:0000313" key="5">
    <source>
        <dbReference type="EMBL" id="KAJ3568252.1"/>
    </source>
</evidence>
<keyword evidence="6" id="KW-1185">Reference proteome</keyword>
<dbReference type="CDD" id="cd05259">
    <property type="entry name" value="PCBER_SDR_a"/>
    <property type="match status" value="1"/>
</dbReference>
<dbReference type="PANTHER" id="PTHR47706:SF4">
    <property type="entry name" value="NMRA-LIKE DOMAIN-CONTAINING PROTEIN"/>
    <property type="match status" value="1"/>
</dbReference>
<comment type="similarity">
    <text evidence="1">Belongs to the NmrA-type oxidoreductase family. Isoflavone reductase subfamily.</text>
</comment>
<name>A0AAD5VS48_9AGAR</name>
<accession>A0AAD5VS48</accession>
<gene>
    <name evidence="5" type="ORF">NP233_g5833</name>
</gene>
<evidence type="ECO:0000313" key="6">
    <source>
        <dbReference type="Proteomes" id="UP001213000"/>
    </source>
</evidence>
<dbReference type="Gene3D" id="3.90.25.10">
    <property type="entry name" value="UDP-galactose 4-epimerase, domain 1"/>
    <property type="match status" value="1"/>
</dbReference>
<sequence>MPLKVAVAGVTNGLGHAIVSALLDTPDVDITLLTRSSSSGATDLSHFTSRGAKLILADYTSIPELTTAISGVHTIICTISPWPTSPLPVLNLIEASKLAGVQRFAPAEFSYSLKATARLVLNDAKENVRKALKERGIEYTVFTNGVFMNYLAFGTKRKHEGPFKLFPFIVNVGSRKAVIPGTGDEEISLTTVEDVGKFVAFAVTKFEGRWPEELGMEGERISYNKVVEIVEGVTGEKVERVYVGREELGEAIEDAKGRGDEMGMMVNQAMEVIVDGFAIVEPYLNRLAGSEVRVTGVQGFLERYWKFISNMILKRWAGDRWANLKKAAADTQCLIRKMPPNTATIALTLFNVTWVSHLKTPSSLMAESQKCDQRATSLCTATIKAEPDVTPPPSAPAHIRDPEYYYHDGSCVFLVQNHLFRIHRSQLERYSEIFKDMFKLPQPGEDPPKDGTSDENPVLVHDTVAEFQAMCWAIYAKPIVIAQQMDPETTDILRLIDVVSMAHKYDMPDVRKWAFDALNKAVGGGKLLVRLRSWQNVQKLLDFAHKCGQVELETRIQNIWCKAVEQNPKTVMHLNRGLDAGEQCNIRAFQGLLYYTYLRATGKFAIGNPATTSINNVASFIAEDPPAELGKARSHRLHRGFSSLTLLRNQLDTPPALFPNPQCNVHTTVCQPSWEIWWKEFLEEAQKGGKRIRDPGELFLELQQWAMRKPFRDVIRHYQPQQQVPCHAQIKTQVCAMKKQFDDTLSNHFIDGA</sequence>
<protein>
    <recommendedName>
        <fullName evidence="4">NmrA-like domain-containing protein</fullName>
    </recommendedName>
</protein>
<dbReference type="InterPro" id="IPR036291">
    <property type="entry name" value="NAD(P)-bd_dom_sf"/>
</dbReference>